<dbReference type="OrthoDB" id="20872at2759"/>
<gene>
    <name evidence="2" type="ORF">PROQFM164_S01g003369</name>
</gene>
<organism evidence="2 3">
    <name type="scientific">Penicillium roqueforti (strain FM164)</name>
    <dbReference type="NCBI Taxonomy" id="1365484"/>
    <lineage>
        <taxon>Eukaryota</taxon>
        <taxon>Fungi</taxon>
        <taxon>Dikarya</taxon>
        <taxon>Ascomycota</taxon>
        <taxon>Pezizomycotina</taxon>
        <taxon>Eurotiomycetes</taxon>
        <taxon>Eurotiomycetidae</taxon>
        <taxon>Eurotiales</taxon>
        <taxon>Aspergillaceae</taxon>
        <taxon>Penicillium</taxon>
    </lineage>
</organism>
<dbReference type="PANTHER" id="PTHR39596:SF2">
    <property type="entry name" value="HET DOMAIN PROTEIN (AFU_ORTHOLOGUE AFUA_1G17550)-RELATED"/>
    <property type="match status" value="1"/>
</dbReference>
<dbReference type="EMBL" id="HG792015">
    <property type="protein sequence ID" value="CDM29557.1"/>
    <property type="molecule type" value="Genomic_DNA"/>
</dbReference>
<dbReference type="Proteomes" id="UP000030686">
    <property type="component" value="Unassembled WGS sequence"/>
</dbReference>
<dbReference type="STRING" id="1365484.W6QIY8"/>
<dbReference type="Pfam" id="PF06985">
    <property type="entry name" value="HET"/>
    <property type="match status" value="1"/>
</dbReference>
<keyword evidence="3" id="KW-1185">Reference proteome</keyword>
<sequence length="206" mass="23626">MKQSDSSRFFAHPEYHQCSPEYCSHETQNSTLQEQLHTCESEECEILRLPMEDFDRMVIESASTPTPPEGAFVWPTDMTKPITPFFAPKSTYVAISHVWSDGTGVGLREPGRVKECLYRGFAIVAAGYGYKGFWWDTICVPRDRRAKDVMLKNMHLNYKYAAFTLVHEYLCQFPWRQDGTPAIGLVLSPWFTHGWTALELAMSNKV</sequence>
<proteinExistence type="predicted"/>
<dbReference type="PANTHER" id="PTHR39596">
    <property type="match status" value="1"/>
</dbReference>
<name>W6QIY8_PENRF</name>
<evidence type="ECO:0000313" key="3">
    <source>
        <dbReference type="Proteomes" id="UP000030686"/>
    </source>
</evidence>
<dbReference type="InterPro" id="IPR010730">
    <property type="entry name" value="HET"/>
</dbReference>
<reference evidence="2" key="1">
    <citation type="journal article" date="2014" name="Nat. Commun.">
        <title>Multiple recent horizontal transfers of a large genomic region in cheese making fungi.</title>
        <authorList>
            <person name="Cheeseman K."/>
            <person name="Ropars J."/>
            <person name="Renault P."/>
            <person name="Dupont J."/>
            <person name="Gouzy J."/>
            <person name="Branca A."/>
            <person name="Abraham A.L."/>
            <person name="Ceppi M."/>
            <person name="Conseiller E."/>
            <person name="Debuchy R."/>
            <person name="Malagnac F."/>
            <person name="Goarin A."/>
            <person name="Silar P."/>
            <person name="Lacoste S."/>
            <person name="Sallet E."/>
            <person name="Bensimon A."/>
            <person name="Giraud T."/>
            <person name="Brygoo Y."/>
        </authorList>
    </citation>
    <scope>NUCLEOTIDE SEQUENCE [LARGE SCALE GENOMIC DNA]</scope>
    <source>
        <strain evidence="2">FM164</strain>
    </source>
</reference>
<accession>W6QIY8</accession>
<dbReference type="AlphaFoldDB" id="W6QIY8"/>
<evidence type="ECO:0000259" key="1">
    <source>
        <dbReference type="Pfam" id="PF06985"/>
    </source>
</evidence>
<evidence type="ECO:0000313" key="2">
    <source>
        <dbReference type="EMBL" id="CDM29557.1"/>
    </source>
</evidence>
<protein>
    <submittedName>
        <fullName evidence="2">Heterokaryon incompatibility</fullName>
    </submittedName>
</protein>
<feature type="domain" description="Heterokaryon incompatibility" evidence="1">
    <location>
        <begin position="92"/>
        <end position="166"/>
    </location>
</feature>